<organism evidence="1 2">
    <name type="scientific">Salinivibrio kushneri</name>
    <dbReference type="NCBI Taxonomy" id="1908198"/>
    <lineage>
        <taxon>Bacteria</taxon>
        <taxon>Pseudomonadati</taxon>
        <taxon>Pseudomonadota</taxon>
        <taxon>Gammaproteobacteria</taxon>
        <taxon>Vibrionales</taxon>
        <taxon>Vibrionaceae</taxon>
        <taxon>Salinivibrio</taxon>
    </lineage>
</organism>
<sequence>MSDNSIAFSNSFIFNYFAQVPTDTQVQFITVATETGISDRDAFDFSGLATRAIYTLVALIHSKPDKVCKKSAP</sequence>
<evidence type="ECO:0000313" key="1">
    <source>
        <dbReference type="EMBL" id="OOE40600.1"/>
    </source>
</evidence>
<dbReference type="EMBL" id="MUEK01000003">
    <property type="protein sequence ID" value="OOE40600.1"/>
    <property type="molecule type" value="Genomic_DNA"/>
</dbReference>
<keyword evidence="2" id="KW-1185">Reference proteome</keyword>
<comment type="caution">
    <text evidence="1">The sequence shown here is derived from an EMBL/GenBank/DDBJ whole genome shotgun (WGS) entry which is preliminary data.</text>
</comment>
<reference evidence="1 2" key="1">
    <citation type="journal article" date="2017" name="Genome Announc.">
        <title>Draft Genome Sequences of Salinivibrio proteolyticus, Salinivibrio sharmensis, Salinivibrio siamensis, Salinivibrio costicola subsp. alcaliphilus, Salinivibrio costicola subsp. vallismortis, and 29 New Isolates Belonging to the Genus Salinivibrio.</title>
        <authorList>
            <person name="Lopez-Hermoso C."/>
            <person name="de la Haba R.R."/>
            <person name="Sanchez-Porro C."/>
            <person name="Bayliss S.C."/>
            <person name="Feil E.J."/>
            <person name="Ventosa A."/>
        </authorList>
    </citation>
    <scope>NUCLEOTIDE SEQUENCE [LARGE SCALE GENOMIC DNA]</scope>
    <source>
        <strain evidence="1 2">AL184</strain>
    </source>
</reference>
<evidence type="ECO:0000313" key="2">
    <source>
        <dbReference type="Proteomes" id="UP000189021"/>
    </source>
</evidence>
<gene>
    <name evidence="1" type="ORF">BZG00_04135</name>
</gene>
<protein>
    <recommendedName>
        <fullName evidence="3">MarR family transcriptional regulator</fullName>
    </recommendedName>
</protein>
<dbReference type="Proteomes" id="UP000189021">
    <property type="component" value="Unassembled WGS sequence"/>
</dbReference>
<dbReference type="AlphaFoldDB" id="A0AB36JYC8"/>
<accession>A0AB36JYC8</accession>
<proteinExistence type="predicted"/>
<evidence type="ECO:0008006" key="3">
    <source>
        <dbReference type="Google" id="ProtNLM"/>
    </source>
</evidence>
<name>A0AB36JYC8_9GAMM</name>